<dbReference type="SUPFAM" id="SSF56436">
    <property type="entry name" value="C-type lectin-like"/>
    <property type="match status" value="1"/>
</dbReference>
<feature type="domain" description="C-type lectin" evidence="1">
    <location>
        <begin position="39"/>
        <end position="117"/>
    </location>
</feature>
<dbReference type="PROSITE" id="PS50041">
    <property type="entry name" value="C_TYPE_LECTIN_2"/>
    <property type="match status" value="1"/>
</dbReference>
<reference evidence="2 3" key="1">
    <citation type="journal article" date="2021" name="Elife">
        <title>Chloroplast acquisition without the gene transfer in kleptoplastic sea slugs, Plakobranchus ocellatus.</title>
        <authorList>
            <person name="Maeda T."/>
            <person name="Takahashi S."/>
            <person name="Yoshida T."/>
            <person name="Shimamura S."/>
            <person name="Takaki Y."/>
            <person name="Nagai Y."/>
            <person name="Toyoda A."/>
            <person name="Suzuki Y."/>
            <person name="Arimoto A."/>
            <person name="Ishii H."/>
            <person name="Satoh N."/>
            <person name="Nishiyama T."/>
            <person name="Hasebe M."/>
            <person name="Maruyama T."/>
            <person name="Minagawa J."/>
            <person name="Obokata J."/>
            <person name="Shigenobu S."/>
        </authorList>
    </citation>
    <scope>NUCLEOTIDE SEQUENCE [LARGE SCALE GENOMIC DNA]</scope>
</reference>
<evidence type="ECO:0000313" key="2">
    <source>
        <dbReference type="EMBL" id="GFS10637.1"/>
    </source>
</evidence>
<dbReference type="AlphaFoldDB" id="A0AAV4IKF5"/>
<comment type="caution">
    <text evidence="2">The sequence shown here is derived from an EMBL/GenBank/DDBJ whole genome shotgun (WGS) entry which is preliminary data.</text>
</comment>
<dbReference type="InterPro" id="IPR016187">
    <property type="entry name" value="CTDL_fold"/>
</dbReference>
<dbReference type="Gene3D" id="3.10.100.10">
    <property type="entry name" value="Mannose-Binding Protein A, subunit A"/>
    <property type="match status" value="1"/>
</dbReference>
<dbReference type="InterPro" id="IPR016186">
    <property type="entry name" value="C-type_lectin-like/link_sf"/>
</dbReference>
<keyword evidence="3" id="KW-1185">Reference proteome</keyword>
<evidence type="ECO:0000313" key="3">
    <source>
        <dbReference type="Proteomes" id="UP000762676"/>
    </source>
</evidence>
<sequence length="158" mass="18628">MYRFNTVEKYVQDTLGKFNTVEKYVQDTPGEFNTVEKYVQDTPGEFNTVEKYVRNTPGTVQPFLGATDVETEGQFKWDYSQQLLNMTYTNWARYQPDNFKNQEHYLEYWVDLSHWNDVSLDGGGKIRSYVCERCTLKTLSLRFMFIVCRVSLSVEPYG</sequence>
<organism evidence="2 3">
    <name type="scientific">Elysia marginata</name>
    <dbReference type="NCBI Taxonomy" id="1093978"/>
    <lineage>
        <taxon>Eukaryota</taxon>
        <taxon>Metazoa</taxon>
        <taxon>Spiralia</taxon>
        <taxon>Lophotrochozoa</taxon>
        <taxon>Mollusca</taxon>
        <taxon>Gastropoda</taxon>
        <taxon>Heterobranchia</taxon>
        <taxon>Euthyneura</taxon>
        <taxon>Panpulmonata</taxon>
        <taxon>Sacoglossa</taxon>
        <taxon>Placobranchoidea</taxon>
        <taxon>Plakobranchidae</taxon>
        <taxon>Elysia</taxon>
    </lineage>
</organism>
<gene>
    <name evidence="2" type="ORF">ElyMa_001328400</name>
</gene>
<dbReference type="EMBL" id="BMAT01002630">
    <property type="protein sequence ID" value="GFS10637.1"/>
    <property type="molecule type" value="Genomic_DNA"/>
</dbReference>
<proteinExistence type="predicted"/>
<evidence type="ECO:0000259" key="1">
    <source>
        <dbReference type="PROSITE" id="PS50041"/>
    </source>
</evidence>
<dbReference type="Proteomes" id="UP000762676">
    <property type="component" value="Unassembled WGS sequence"/>
</dbReference>
<accession>A0AAV4IKF5</accession>
<protein>
    <submittedName>
        <fullName evidence="2">Perlucin-like</fullName>
    </submittedName>
</protein>
<dbReference type="InterPro" id="IPR001304">
    <property type="entry name" value="C-type_lectin-like"/>
</dbReference>
<name>A0AAV4IKF5_9GAST</name>